<proteinExistence type="predicted"/>
<keyword evidence="2" id="KW-1185">Reference proteome</keyword>
<accession>A0A8H6YT37</accession>
<evidence type="ECO:0000313" key="2">
    <source>
        <dbReference type="Proteomes" id="UP000623467"/>
    </source>
</evidence>
<comment type="caution">
    <text evidence="1">The sequence shown here is derived from an EMBL/GenBank/DDBJ whole genome shotgun (WGS) entry which is preliminary data.</text>
</comment>
<sequence>MEVPGGENDLPAPILPQELERAIFELAAYSCPPNIPIFMLTAWRVKHWLEPLLYRVACIYAIPDEDHRFPVVSADVLLRAIANKRSCLLHAVEYFFLGDPPTSSESSIVDDFLSACPRITHLFSSGSLVIHSTLEAVASLHCLHRLTLDSTKISQSLTSFAHPLFRNVTHLELLDIDSITDIDNSQYASLALVPNLTHISFNYTPLFCEVYPLLANIAQLQCIVLLSMLFRRQQSMPDPRPLDDRFVHIGQTDFFIEWLNSAHGRRDYWGIAEALISARRSGRVPPSLYSVSDVDMSWRA</sequence>
<dbReference type="InterPro" id="IPR032675">
    <property type="entry name" value="LRR_dom_sf"/>
</dbReference>
<protein>
    <submittedName>
        <fullName evidence="1">Uncharacterized protein</fullName>
    </submittedName>
</protein>
<dbReference type="OrthoDB" id="3145912at2759"/>
<organism evidence="1 2">
    <name type="scientific">Mycena sanguinolenta</name>
    <dbReference type="NCBI Taxonomy" id="230812"/>
    <lineage>
        <taxon>Eukaryota</taxon>
        <taxon>Fungi</taxon>
        <taxon>Dikarya</taxon>
        <taxon>Basidiomycota</taxon>
        <taxon>Agaricomycotina</taxon>
        <taxon>Agaricomycetes</taxon>
        <taxon>Agaricomycetidae</taxon>
        <taxon>Agaricales</taxon>
        <taxon>Marasmiineae</taxon>
        <taxon>Mycenaceae</taxon>
        <taxon>Mycena</taxon>
    </lineage>
</organism>
<name>A0A8H6YT37_9AGAR</name>
<dbReference type="EMBL" id="JACAZH010000007">
    <property type="protein sequence ID" value="KAF7364321.1"/>
    <property type="molecule type" value="Genomic_DNA"/>
</dbReference>
<gene>
    <name evidence="1" type="ORF">MSAN_01092200</name>
</gene>
<dbReference type="AlphaFoldDB" id="A0A8H6YT37"/>
<evidence type="ECO:0000313" key="1">
    <source>
        <dbReference type="EMBL" id="KAF7364321.1"/>
    </source>
</evidence>
<dbReference type="Gene3D" id="3.80.10.10">
    <property type="entry name" value="Ribonuclease Inhibitor"/>
    <property type="match status" value="1"/>
</dbReference>
<dbReference type="Proteomes" id="UP000623467">
    <property type="component" value="Unassembled WGS sequence"/>
</dbReference>
<dbReference type="SUPFAM" id="SSF52047">
    <property type="entry name" value="RNI-like"/>
    <property type="match status" value="1"/>
</dbReference>
<reference evidence="1" key="1">
    <citation type="submission" date="2020-05" db="EMBL/GenBank/DDBJ databases">
        <title>Mycena genomes resolve the evolution of fungal bioluminescence.</title>
        <authorList>
            <person name="Tsai I.J."/>
        </authorList>
    </citation>
    <scope>NUCLEOTIDE SEQUENCE</scope>
    <source>
        <strain evidence="1">160909Yilan</strain>
    </source>
</reference>